<dbReference type="Proteomes" id="UP000287519">
    <property type="component" value="Unassembled WGS sequence"/>
</dbReference>
<dbReference type="GO" id="GO:0005829">
    <property type="term" value="C:cytosol"/>
    <property type="evidence" value="ECO:0007669"/>
    <property type="project" value="TreeGrafter"/>
</dbReference>
<evidence type="ECO:0000256" key="3">
    <source>
        <dbReference type="ARBA" id="ARBA00023002"/>
    </source>
</evidence>
<dbReference type="PANTHER" id="PTHR30137">
    <property type="entry name" value="LUCIFERASE-LIKE MONOOXYGENASE"/>
    <property type="match status" value="1"/>
</dbReference>
<dbReference type="InterPro" id="IPR050766">
    <property type="entry name" value="Bact_Lucif_Oxidored"/>
</dbReference>
<sequence length="108" mass="11630">MLLAAAAQRTKTIKLGTAVNSLPYHNPFLLAERLVTLDHLSRGRAIMGFGPGQLLSDAYMLGIDPTKQRDMMLKAAEVIVRLLRATRRPPSGSACEAADTRGRVAGAE</sequence>
<evidence type="ECO:0000256" key="2">
    <source>
        <dbReference type="ARBA" id="ARBA00022630"/>
    </source>
</evidence>
<evidence type="ECO:0000256" key="5">
    <source>
        <dbReference type="SAM" id="MobiDB-lite"/>
    </source>
</evidence>
<keyword evidence="2" id="KW-0285">Flavoprotein</keyword>
<dbReference type="EMBL" id="BHYM01000089">
    <property type="protein sequence ID" value="GCE44218.1"/>
    <property type="molecule type" value="Genomic_DNA"/>
</dbReference>
<evidence type="ECO:0000259" key="6">
    <source>
        <dbReference type="Pfam" id="PF00296"/>
    </source>
</evidence>
<dbReference type="InterPro" id="IPR011251">
    <property type="entry name" value="Luciferase-like_dom"/>
</dbReference>
<keyword evidence="3" id="KW-0560">Oxidoreductase</keyword>
<dbReference type="GO" id="GO:0004497">
    <property type="term" value="F:monooxygenase activity"/>
    <property type="evidence" value="ECO:0007669"/>
    <property type="project" value="UniProtKB-KW"/>
</dbReference>
<organism evidence="7 8">
    <name type="scientific">Rhodococcus wratislaviensis</name>
    <name type="common">Tsukamurella wratislaviensis</name>
    <dbReference type="NCBI Taxonomy" id="44752"/>
    <lineage>
        <taxon>Bacteria</taxon>
        <taxon>Bacillati</taxon>
        <taxon>Actinomycetota</taxon>
        <taxon>Actinomycetes</taxon>
        <taxon>Mycobacteriales</taxon>
        <taxon>Nocardiaceae</taxon>
        <taxon>Rhodococcus</taxon>
    </lineage>
</organism>
<protein>
    <submittedName>
        <fullName evidence="7">Luciferase family protein</fullName>
    </submittedName>
</protein>
<feature type="domain" description="Luciferase-like" evidence="6">
    <location>
        <begin position="2"/>
        <end position="85"/>
    </location>
</feature>
<dbReference type="Pfam" id="PF00296">
    <property type="entry name" value="Bac_luciferase"/>
    <property type="match status" value="1"/>
</dbReference>
<evidence type="ECO:0000256" key="4">
    <source>
        <dbReference type="ARBA" id="ARBA00023033"/>
    </source>
</evidence>
<dbReference type="GO" id="GO:0016705">
    <property type="term" value="F:oxidoreductase activity, acting on paired donors, with incorporation or reduction of molecular oxygen"/>
    <property type="evidence" value="ECO:0007669"/>
    <property type="project" value="InterPro"/>
</dbReference>
<dbReference type="InterPro" id="IPR036661">
    <property type="entry name" value="Luciferase-like_sf"/>
</dbReference>
<evidence type="ECO:0000313" key="7">
    <source>
        <dbReference type="EMBL" id="GCE44218.1"/>
    </source>
</evidence>
<proteinExistence type="inferred from homology"/>
<keyword evidence="8" id="KW-1185">Reference proteome</keyword>
<evidence type="ECO:0000313" key="8">
    <source>
        <dbReference type="Proteomes" id="UP000287519"/>
    </source>
</evidence>
<evidence type="ECO:0000256" key="1">
    <source>
        <dbReference type="ARBA" id="ARBA00010426"/>
    </source>
</evidence>
<comment type="similarity">
    <text evidence="1">Belongs to the bacterial luciferase oxidoreductase family.</text>
</comment>
<dbReference type="Gene3D" id="3.20.20.30">
    <property type="entry name" value="Luciferase-like domain"/>
    <property type="match status" value="1"/>
</dbReference>
<dbReference type="PANTHER" id="PTHR30137:SF16">
    <property type="entry name" value="BLL0895 PROTEIN"/>
    <property type="match status" value="1"/>
</dbReference>
<name>A0A402CL08_RHOWR</name>
<dbReference type="AlphaFoldDB" id="A0A402CL08"/>
<accession>A0A402CL08</accession>
<keyword evidence="4" id="KW-0503">Monooxygenase</keyword>
<comment type="caution">
    <text evidence="7">The sequence shown here is derived from an EMBL/GenBank/DDBJ whole genome shotgun (WGS) entry which is preliminary data.</text>
</comment>
<feature type="region of interest" description="Disordered" evidence="5">
    <location>
        <begin position="89"/>
        <end position="108"/>
    </location>
</feature>
<reference evidence="7 8" key="1">
    <citation type="submission" date="2018-11" db="EMBL/GenBank/DDBJ databases">
        <title>Microbial catabolism of amino acid.</title>
        <authorList>
            <person name="Hibi M."/>
            <person name="Ogawa J."/>
        </authorList>
    </citation>
    <scope>NUCLEOTIDE SEQUENCE [LARGE SCALE GENOMIC DNA]</scope>
    <source>
        <strain evidence="7 8">C31-06</strain>
    </source>
</reference>
<dbReference type="SUPFAM" id="SSF51679">
    <property type="entry name" value="Bacterial luciferase-like"/>
    <property type="match status" value="1"/>
</dbReference>
<gene>
    <name evidence="7" type="ORF">Rhow_008516</name>
</gene>